<dbReference type="EMBL" id="MPOG01000007">
    <property type="protein sequence ID" value="OOH96763.1"/>
    <property type="molecule type" value="Genomic_DNA"/>
</dbReference>
<dbReference type="OrthoDB" id="9793489at2"/>
<dbReference type="Proteomes" id="UP000188947">
    <property type="component" value="Unassembled WGS sequence"/>
</dbReference>
<dbReference type="RefSeq" id="WP_070904681.1">
    <property type="nucleotide sequence ID" value="NZ_CP016378.1"/>
</dbReference>
<evidence type="ECO:0000256" key="1">
    <source>
        <dbReference type="SAM" id="SignalP"/>
    </source>
</evidence>
<feature type="domain" description="Beta-lactamase-related" evidence="2">
    <location>
        <begin position="48"/>
        <end position="336"/>
    </location>
</feature>
<dbReference type="STRING" id="238.BBD35_16400"/>
<dbReference type="PANTHER" id="PTHR46825:SF9">
    <property type="entry name" value="BETA-LACTAMASE-RELATED DOMAIN-CONTAINING PROTEIN"/>
    <property type="match status" value="1"/>
</dbReference>
<comment type="caution">
    <text evidence="3">The sequence shown here is derived from an EMBL/GenBank/DDBJ whole genome shotgun (WGS) entry which is preliminary data.</text>
</comment>
<dbReference type="eggNOG" id="COG1680">
    <property type="taxonomic scope" value="Bacteria"/>
</dbReference>
<dbReference type="Pfam" id="PF00144">
    <property type="entry name" value="Beta-lactamase"/>
    <property type="match status" value="1"/>
</dbReference>
<organism evidence="3 4">
    <name type="scientific">Elizabethkingia meningoseptica</name>
    <name type="common">Chryseobacterium meningosepticum</name>
    <dbReference type="NCBI Taxonomy" id="238"/>
    <lineage>
        <taxon>Bacteria</taxon>
        <taxon>Pseudomonadati</taxon>
        <taxon>Bacteroidota</taxon>
        <taxon>Flavobacteriia</taxon>
        <taxon>Flavobacteriales</taxon>
        <taxon>Weeksellaceae</taxon>
        <taxon>Elizabethkingia</taxon>
    </lineage>
</organism>
<dbReference type="PANTHER" id="PTHR46825">
    <property type="entry name" value="D-ALANYL-D-ALANINE-CARBOXYPEPTIDASE/ENDOPEPTIDASE AMPH"/>
    <property type="match status" value="1"/>
</dbReference>
<feature type="chain" id="PRO_5030034723" evidence="1">
    <location>
        <begin position="25"/>
        <end position="356"/>
    </location>
</feature>
<protein>
    <submittedName>
        <fullName evidence="3">Serine hydrolase</fullName>
    </submittedName>
</protein>
<dbReference type="GO" id="GO:0016787">
    <property type="term" value="F:hydrolase activity"/>
    <property type="evidence" value="ECO:0007669"/>
    <property type="project" value="UniProtKB-KW"/>
</dbReference>
<keyword evidence="3" id="KW-0378">Hydrolase</keyword>
<feature type="signal peptide" evidence="1">
    <location>
        <begin position="1"/>
        <end position="24"/>
    </location>
</feature>
<evidence type="ECO:0000313" key="3">
    <source>
        <dbReference type="EMBL" id="OOH96763.1"/>
    </source>
</evidence>
<sequence length="356" mass="40701">MKFKPGLRLLAFIFVAVLSGFRLSAQDNIHTDKIDRYLENIEKNNLDVGSISVYKEGKEVYYRNFGKIPGQHFNKNSVYQVGSITKLFTSVLIFKLIESNKLSPDTRLSEFFPTIQYSDKITIRNLLEHSSGLNNYVKKSGKTVWLKEPRTDAELFAELKSQKPLFNPGDSVSYSNSGYYLLGKIIEHKYKDNYGNVLHKLITKPNKLLFTNSALQNPQNVSKSYKFSEQGWVENPDFYFKNIIGVGDISSNTSDLNKFINLLFEGRILEEKSLEVMKPVIGKETYGRGLMNFNFHGINFYGNTGGTYGTNTILVYEPKSKISISLIINGEQYERDLFIKDVVDIIFNNHLSIHKS</sequence>
<name>A0A1T3IC10_ELIME</name>
<keyword evidence="4" id="KW-1185">Reference proteome</keyword>
<accession>A0A1T3IC10</accession>
<dbReference type="AlphaFoldDB" id="A0A1T3IC10"/>
<dbReference type="InterPro" id="IPR001466">
    <property type="entry name" value="Beta-lactam-related"/>
</dbReference>
<keyword evidence="1" id="KW-0732">Signal</keyword>
<dbReference type="InterPro" id="IPR012338">
    <property type="entry name" value="Beta-lactam/transpept-like"/>
</dbReference>
<evidence type="ECO:0000259" key="2">
    <source>
        <dbReference type="Pfam" id="PF00144"/>
    </source>
</evidence>
<evidence type="ECO:0000313" key="4">
    <source>
        <dbReference type="Proteomes" id="UP000188947"/>
    </source>
</evidence>
<proteinExistence type="predicted"/>
<dbReference type="InterPro" id="IPR050491">
    <property type="entry name" value="AmpC-like"/>
</dbReference>
<dbReference type="SUPFAM" id="SSF56601">
    <property type="entry name" value="beta-lactamase/transpeptidase-like"/>
    <property type="match status" value="1"/>
</dbReference>
<dbReference type="Gene3D" id="3.40.710.10">
    <property type="entry name" value="DD-peptidase/beta-lactamase superfamily"/>
    <property type="match status" value="1"/>
</dbReference>
<reference evidence="3 4" key="1">
    <citation type="submission" date="2016-11" db="EMBL/GenBank/DDBJ databases">
        <title>Genome sequence and comparative genomic analysis of clinical strain Elizabethkingia meningoseptica 61421 PRCM.</title>
        <authorList>
            <person name="Wang M."/>
            <person name="Hu S."/>
            <person name="Cao L."/>
            <person name="Jiang T."/>
            <person name="Zhou Y."/>
            <person name="Ming D."/>
        </authorList>
    </citation>
    <scope>NUCLEOTIDE SEQUENCE [LARGE SCALE GENOMIC DNA]</scope>
    <source>
        <strain evidence="3 4">61421 PRCM</strain>
    </source>
</reference>
<gene>
    <name evidence="3" type="ORF">BMF97_05710</name>
</gene>